<dbReference type="EMBL" id="JABFUC010000007">
    <property type="protein sequence ID" value="MCG6658238.1"/>
    <property type="molecule type" value="Genomic_DNA"/>
</dbReference>
<dbReference type="PANTHER" id="PTHR43829:SF9">
    <property type="entry name" value="AQUAPORIN-9"/>
    <property type="match status" value="1"/>
</dbReference>
<keyword evidence="5 8" id="KW-1133">Transmembrane helix</keyword>
<keyword evidence="4 7" id="KW-0812">Transmembrane</keyword>
<dbReference type="Pfam" id="PF00230">
    <property type="entry name" value="MIP"/>
    <property type="match status" value="1"/>
</dbReference>
<feature type="transmembrane region" description="Helical" evidence="8">
    <location>
        <begin position="163"/>
        <end position="184"/>
    </location>
</feature>
<sequence length="273" mass="28589">MTPFLGEIFGTMILIIFGGGVVAGVLLKHSKAEASGWIVITFGWGLGVAMAIYAVGAISGAHINPAVTLGLAVIGEFPWAKVPLYVLGQLIGAFLGAVVVWLHYYPHWEKTASQGAKLAVFCTDPAIDHTPSNLMSEIIGTFVLVLGILAIGANEFTEGLNPLIIGLFILAIGLSLGGTTGYAINPARDLGPRLAHCLLPIAGKGGSNWKYAWIPVVGPLIGGVAGALFYRHVFIEGSAVALTIALAVIVVALGVDFVVEKRWSSRHSVPDQE</sequence>
<name>A0ABS9P8Y6_9GAMM</name>
<proteinExistence type="inferred from homology"/>
<dbReference type="Proteomes" id="UP000814385">
    <property type="component" value="Unassembled WGS sequence"/>
</dbReference>
<evidence type="ECO:0000256" key="6">
    <source>
        <dbReference type="ARBA" id="ARBA00023136"/>
    </source>
</evidence>
<evidence type="ECO:0000256" key="5">
    <source>
        <dbReference type="ARBA" id="ARBA00022989"/>
    </source>
</evidence>
<keyword evidence="6 8" id="KW-0472">Membrane</keyword>
<comment type="subcellular location">
    <subcellularLocation>
        <location evidence="1">Membrane</location>
        <topology evidence="1">Multi-pass membrane protein</topology>
    </subcellularLocation>
</comment>
<feature type="transmembrane region" description="Helical" evidence="8">
    <location>
        <begin position="83"/>
        <end position="104"/>
    </location>
</feature>
<gene>
    <name evidence="9" type="ORF">HOP52_10770</name>
</gene>
<evidence type="ECO:0000256" key="3">
    <source>
        <dbReference type="ARBA" id="ARBA00022448"/>
    </source>
</evidence>
<feature type="transmembrane region" description="Helical" evidence="8">
    <location>
        <begin position="138"/>
        <end position="157"/>
    </location>
</feature>
<keyword evidence="3 7" id="KW-0813">Transport</keyword>
<dbReference type="RefSeq" id="WP_238977385.1">
    <property type="nucleotide sequence ID" value="NZ_JABFUC010000007.1"/>
</dbReference>
<feature type="transmembrane region" description="Helical" evidence="8">
    <location>
        <begin position="239"/>
        <end position="259"/>
    </location>
</feature>
<feature type="transmembrane region" description="Helical" evidence="8">
    <location>
        <begin position="6"/>
        <end position="27"/>
    </location>
</feature>
<evidence type="ECO:0000313" key="10">
    <source>
        <dbReference type="Proteomes" id="UP000814385"/>
    </source>
</evidence>
<feature type="transmembrane region" description="Helical" evidence="8">
    <location>
        <begin position="39"/>
        <end position="63"/>
    </location>
</feature>
<evidence type="ECO:0000256" key="4">
    <source>
        <dbReference type="ARBA" id="ARBA00022692"/>
    </source>
</evidence>
<dbReference type="PANTHER" id="PTHR43829">
    <property type="entry name" value="AQUAPORIN OR AQUAGLYCEROPORIN RELATED"/>
    <property type="match status" value="1"/>
</dbReference>
<feature type="transmembrane region" description="Helical" evidence="8">
    <location>
        <begin position="211"/>
        <end position="233"/>
    </location>
</feature>
<dbReference type="InterPro" id="IPR022357">
    <property type="entry name" value="MIP_CS"/>
</dbReference>
<comment type="caution">
    <text evidence="9">The sequence shown here is derived from an EMBL/GenBank/DDBJ whole genome shotgun (WGS) entry which is preliminary data.</text>
</comment>
<dbReference type="PRINTS" id="PR00783">
    <property type="entry name" value="MINTRINSICP"/>
</dbReference>
<keyword evidence="10" id="KW-1185">Reference proteome</keyword>
<evidence type="ECO:0000256" key="2">
    <source>
        <dbReference type="ARBA" id="ARBA00006175"/>
    </source>
</evidence>
<evidence type="ECO:0000256" key="7">
    <source>
        <dbReference type="RuleBase" id="RU000477"/>
    </source>
</evidence>
<dbReference type="InterPro" id="IPR050363">
    <property type="entry name" value="MIP/Aquaporin"/>
</dbReference>
<dbReference type="NCBIfam" id="TIGR00861">
    <property type="entry name" value="MIP"/>
    <property type="match status" value="1"/>
</dbReference>
<dbReference type="SUPFAM" id="SSF81338">
    <property type="entry name" value="Aquaporin-like"/>
    <property type="match status" value="1"/>
</dbReference>
<comment type="similarity">
    <text evidence="2 7">Belongs to the MIP/aquaporin (TC 1.A.8) family.</text>
</comment>
<dbReference type="InterPro" id="IPR000425">
    <property type="entry name" value="MIP"/>
</dbReference>
<dbReference type="CDD" id="cd00333">
    <property type="entry name" value="MIP"/>
    <property type="match status" value="1"/>
</dbReference>
<evidence type="ECO:0000313" key="9">
    <source>
        <dbReference type="EMBL" id="MCG6658238.1"/>
    </source>
</evidence>
<accession>A0ABS9P8Y6</accession>
<evidence type="ECO:0000256" key="1">
    <source>
        <dbReference type="ARBA" id="ARBA00004141"/>
    </source>
</evidence>
<dbReference type="PROSITE" id="PS00221">
    <property type="entry name" value="MIP"/>
    <property type="match status" value="1"/>
</dbReference>
<evidence type="ECO:0000256" key="8">
    <source>
        <dbReference type="SAM" id="Phobius"/>
    </source>
</evidence>
<dbReference type="InterPro" id="IPR023271">
    <property type="entry name" value="Aquaporin-like"/>
</dbReference>
<dbReference type="Gene3D" id="1.20.1080.10">
    <property type="entry name" value="Glycerol uptake facilitator protein"/>
    <property type="match status" value="1"/>
</dbReference>
<protein>
    <submittedName>
        <fullName evidence="9">Aquaporin family protein</fullName>
    </submittedName>
</protein>
<reference evidence="9 10" key="1">
    <citation type="submission" date="2020-05" db="EMBL/GenBank/DDBJ databases">
        <title>Comparative genomic analysis of denitrifying bacteria from Halomonas genus.</title>
        <authorList>
            <person name="Wang L."/>
            <person name="Shao Z."/>
        </authorList>
    </citation>
    <scope>NUCLEOTIDE SEQUENCE [LARGE SCALE GENOMIC DNA]</scope>
    <source>
        <strain evidence="9 10">A4</strain>
    </source>
</reference>
<organism evidence="9 10">
    <name type="scientific">Billgrantia campisalis</name>
    <dbReference type="NCBI Taxonomy" id="74661"/>
    <lineage>
        <taxon>Bacteria</taxon>
        <taxon>Pseudomonadati</taxon>
        <taxon>Pseudomonadota</taxon>
        <taxon>Gammaproteobacteria</taxon>
        <taxon>Oceanospirillales</taxon>
        <taxon>Halomonadaceae</taxon>
        <taxon>Billgrantia</taxon>
    </lineage>
</organism>